<proteinExistence type="predicted"/>
<evidence type="ECO:0000256" key="2">
    <source>
        <dbReference type="ARBA" id="ARBA00022617"/>
    </source>
</evidence>
<dbReference type="GO" id="GO:0019825">
    <property type="term" value="F:oxygen binding"/>
    <property type="evidence" value="ECO:0007669"/>
    <property type="project" value="InterPro"/>
</dbReference>
<comment type="caution">
    <text evidence="6">The sequence shown here is derived from an EMBL/GenBank/DDBJ whole genome shotgun (WGS) entry which is preliminary data.</text>
</comment>
<evidence type="ECO:0000313" key="6">
    <source>
        <dbReference type="EMBL" id="MVU78529.1"/>
    </source>
</evidence>
<keyword evidence="7" id="KW-1185">Reference proteome</keyword>
<organism evidence="6 7">
    <name type="scientific">Nocardia terrae</name>
    <dbReference type="NCBI Taxonomy" id="2675851"/>
    <lineage>
        <taxon>Bacteria</taxon>
        <taxon>Bacillati</taxon>
        <taxon>Actinomycetota</taxon>
        <taxon>Actinomycetes</taxon>
        <taxon>Mycobacteriales</taxon>
        <taxon>Nocardiaceae</taxon>
        <taxon>Nocardia</taxon>
    </lineage>
</organism>
<keyword evidence="1" id="KW-0813">Transport</keyword>
<dbReference type="InterPro" id="IPR001486">
    <property type="entry name" value="Hemoglobin_trunc"/>
</dbReference>
<gene>
    <name evidence="6" type="ORF">GPX89_14895</name>
</gene>
<keyword evidence="4 5" id="KW-0408">Iron</keyword>
<dbReference type="GO" id="GO:0046872">
    <property type="term" value="F:metal ion binding"/>
    <property type="evidence" value="ECO:0007669"/>
    <property type="project" value="UniProtKB-KW"/>
</dbReference>
<dbReference type="EMBL" id="WRPP01000002">
    <property type="protein sequence ID" value="MVU78529.1"/>
    <property type="molecule type" value="Genomic_DNA"/>
</dbReference>
<evidence type="ECO:0000256" key="4">
    <source>
        <dbReference type="ARBA" id="ARBA00023004"/>
    </source>
</evidence>
<dbReference type="Gene3D" id="1.10.490.10">
    <property type="entry name" value="Globins"/>
    <property type="match status" value="1"/>
</dbReference>
<evidence type="ECO:0000256" key="5">
    <source>
        <dbReference type="PIRSR" id="PIRSR601486-1"/>
    </source>
</evidence>
<dbReference type="AlphaFoldDB" id="A0A7K1UWI8"/>
<reference evidence="6 7" key="1">
    <citation type="submission" date="2019-12" db="EMBL/GenBank/DDBJ databases">
        <title>Nocardia sp. nov. ET3-3 isolated from soil.</title>
        <authorList>
            <person name="Kanchanasin P."/>
            <person name="Tanasupawat S."/>
            <person name="Yuki M."/>
            <person name="Kudo T."/>
        </authorList>
    </citation>
    <scope>NUCLEOTIDE SEQUENCE [LARGE SCALE GENOMIC DNA]</scope>
    <source>
        <strain evidence="6 7">ET3-3</strain>
    </source>
</reference>
<dbReference type="Proteomes" id="UP000466794">
    <property type="component" value="Unassembled WGS sequence"/>
</dbReference>
<dbReference type="InterPro" id="IPR012292">
    <property type="entry name" value="Globin/Proto"/>
</dbReference>
<evidence type="ECO:0000313" key="7">
    <source>
        <dbReference type="Proteomes" id="UP000466794"/>
    </source>
</evidence>
<name>A0A7K1UWI8_9NOCA</name>
<dbReference type="InterPro" id="IPR009050">
    <property type="entry name" value="Globin-like_sf"/>
</dbReference>
<dbReference type="SUPFAM" id="SSF46458">
    <property type="entry name" value="Globin-like"/>
    <property type="match status" value="1"/>
</dbReference>
<evidence type="ECO:0000256" key="3">
    <source>
        <dbReference type="ARBA" id="ARBA00022723"/>
    </source>
</evidence>
<keyword evidence="2 5" id="KW-0349">Heme</keyword>
<dbReference type="CDD" id="cd00454">
    <property type="entry name" value="TrHb1_N"/>
    <property type="match status" value="1"/>
</dbReference>
<sequence>MPSIYDRIGGTPAITAVVDDFYRRVCADADLAGFFARVDLDRLKARQVEYFSTVLGGPAVYTGASMRQVHRGLGISRRHFDRVVRHLVAALTVAEVPGELVDEIVAALAPLARDIVVPRAPRSGLGRSGSRIWVWSSTFGATAGR</sequence>
<feature type="binding site" description="proximal binding residue" evidence="5">
    <location>
        <position position="70"/>
    </location>
    <ligand>
        <name>heme</name>
        <dbReference type="ChEBI" id="CHEBI:30413"/>
    </ligand>
    <ligandPart>
        <name>Fe</name>
        <dbReference type="ChEBI" id="CHEBI:18248"/>
    </ligandPart>
</feature>
<keyword evidence="3 5" id="KW-0479">Metal-binding</keyword>
<dbReference type="Pfam" id="PF01152">
    <property type="entry name" value="Bac_globin"/>
    <property type="match status" value="1"/>
</dbReference>
<protein>
    <submittedName>
        <fullName evidence="6">Group 1 truncated hemoglobin</fullName>
    </submittedName>
</protein>
<accession>A0A7K1UWI8</accession>
<evidence type="ECO:0000256" key="1">
    <source>
        <dbReference type="ARBA" id="ARBA00022448"/>
    </source>
</evidence>
<dbReference type="GO" id="GO:0020037">
    <property type="term" value="F:heme binding"/>
    <property type="evidence" value="ECO:0007669"/>
    <property type="project" value="InterPro"/>
</dbReference>